<sequence>ISETVIEDRFGLEHGSEAWYGSLDMHYKWLLQYKISAYFYRWGDKMTYTCPWPVDHRRAEEYYSGVVVDHRRAEEYYSDPRLAVYAVPYAPPLNSEQYDVIRSMSNEIKSLTPDARVLTTYNC</sequence>
<evidence type="ECO:0000313" key="2">
    <source>
        <dbReference type="Proteomes" id="UP000824469"/>
    </source>
</evidence>
<dbReference type="Proteomes" id="UP000824469">
    <property type="component" value="Unassembled WGS sequence"/>
</dbReference>
<organism evidence="1 2">
    <name type="scientific">Taxus chinensis</name>
    <name type="common">Chinese yew</name>
    <name type="synonym">Taxus wallichiana var. chinensis</name>
    <dbReference type="NCBI Taxonomy" id="29808"/>
    <lineage>
        <taxon>Eukaryota</taxon>
        <taxon>Viridiplantae</taxon>
        <taxon>Streptophyta</taxon>
        <taxon>Embryophyta</taxon>
        <taxon>Tracheophyta</taxon>
        <taxon>Spermatophyta</taxon>
        <taxon>Pinopsida</taxon>
        <taxon>Pinidae</taxon>
        <taxon>Conifers II</taxon>
        <taxon>Cupressales</taxon>
        <taxon>Taxaceae</taxon>
        <taxon>Taxus</taxon>
    </lineage>
</organism>
<comment type="caution">
    <text evidence="1">The sequence shown here is derived from an EMBL/GenBank/DDBJ whole genome shotgun (WGS) entry which is preliminary data.</text>
</comment>
<dbReference type="AlphaFoldDB" id="A0AA38LC60"/>
<evidence type="ECO:0000313" key="1">
    <source>
        <dbReference type="EMBL" id="KAH9318531.1"/>
    </source>
</evidence>
<protein>
    <submittedName>
        <fullName evidence="1">Uncharacterized protein</fullName>
    </submittedName>
</protein>
<feature type="non-terminal residue" evidence="1">
    <location>
        <position position="1"/>
    </location>
</feature>
<name>A0AA38LC60_TAXCH</name>
<dbReference type="EMBL" id="JAHRHJ020000004">
    <property type="protein sequence ID" value="KAH9318531.1"/>
    <property type="molecule type" value="Genomic_DNA"/>
</dbReference>
<proteinExistence type="predicted"/>
<gene>
    <name evidence="1" type="ORF">KI387_020300</name>
</gene>
<accession>A0AA38LC60</accession>
<keyword evidence="2" id="KW-1185">Reference proteome</keyword>
<reference evidence="1 2" key="1">
    <citation type="journal article" date="2021" name="Nat. Plants">
        <title>The Taxus genome provides insights into paclitaxel biosynthesis.</title>
        <authorList>
            <person name="Xiong X."/>
            <person name="Gou J."/>
            <person name="Liao Q."/>
            <person name="Li Y."/>
            <person name="Zhou Q."/>
            <person name="Bi G."/>
            <person name="Li C."/>
            <person name="Du R."/>
            <person name="Wang X."/>
            <person name="Sun T."/>
            <person name="Guo L."/>
            <person name="Liang H."/>
            <person name="Lu P."/>
            <person name="Wu Y."/>
            <person name="Zhang Z."/>
            <person name="Ro D.K."/>
            <person name="Shang Y."/>
            <person name="Huang S."/>
            <person name="Yan J."/>
        </authorList>
    </citation>
    <scope>NUCLEOTIDE SEQUENCE [LARGE SCALE GENOMIC DNA]</scope>
    <source>
        <strain evidence="1">Ta-2019</strain>
    </source>
</reference>
<feature type="non-terminal residue" evidence="1">
    <location>
        <position position="123"/>
    </location>
</feature>